<sequence length="136" mass="15356">MTRDTQAKIDELKGSHSSVEIEYFSTGKVSKTSPKQPCSTRGHSQTSLLDGELMKPRSQQGLKGLAGALNDLVSEKKCTRCTVEDLATQITGHVREMREAKRNEEWTKEERKAMKAEFKAVFKPMKKEIKALWKAN</sequence>
<gene>
    <name evidence="3" type="ORF">N7452_000704</name>
</gene>
<feature type="coiled-coil region" evidence="1">
    <location>
        <begin position="83"/>
        <end position="117"/>
    </location>
</feature>
<evidence type="ECO:0000256" key="1">
    <source>
        <dbReference type="SAM" id="Coils"/>
    </source>
</evidence>
<dbReference type="Proteomes" id="UP001147695">
    <property type="component" value="Unassembled WGS sequence"/>
</dbReference>
<accession>A0A9W9UQF5</accession>
<feature type="region of interest" description="Disordered" evidence="2">
    <location>
        <begin position="28"/>
        <end position="49"/>
    </location>
</feature>
<feature type="compositionally biased region" description="Polar residues" evidence="2">
    <location>
        <begin position="28"/>
        <end position="48"/>
    </location>
</feature>
<organism evidence="3 4">
    <name type="scientific">Penicillium brevicompactum</name>
    <dbReference type="NCBI Taxonomy" id="5074"/>
    <lineage>
        <taxon>Eukaryota</taxon>
        <taxon>Fungi</taxon>
        <taxon>Dikarya</taxon>
        <taxon>Ascomycota</taxon>
        <taxon>Pezizomycotina</taxon>
        <taxon>Eurotiomycetes</taxon>
        <taxon>Eurotiomycetidae</taxon>
        <taxon>Eurotiales</taxon>
        <taxon>Aspergillaceae</taxon>
        <taxon>Penicillium</taxon>
    </lineage>
</organism>
<keyword evidence="1" id="KW-0175">Coiled coil</keyword>
<reference evidence="3" key="2">
    <citation type="journal article" date="2023" name="IMA Fungus">
        <title>Comparative genomic study of the Penicillium genus elucidates a diverse pangenome and 15 lateral gene transfer events.</title>
        <authorList>
            <person name="Petersen C."/>
            <person name="Sorensen T."/>
            <person name="Nielsen M.R."/>
            <person name="Sondergaard T.E."/>
            <person name="Sorensen J.L."/>
            <person name="Fitzpatrick D.A."/>
            <person name="Frisvad J.C."/>
            <person name="Nielsen K.L."/>
        </authorList>
    </citation>
    <scope>NUCLEOTIDE SEQUENCE</scope>
    <source>
        <strain evidence="3">IBT 35673</strain>
    </source>
</reference>
<evidence type="ECO:0000313" key="4">
    <source>
        <dbReference type="Proteomes" id="UP001147695"/>
    </source>
</evidence>
<comment type="caution">
    <text evidence="3">The sequence shown here is derived from an EMBL/GenBank/DDBJ whole genome shotgun (WGS) entry which is preliminary data.</text>
</comment>
<reference evidence="3" key="1">
    <citation type="submission" date="2022-12" db="EMBL/GenBank/DDBJ databases">
        <authorList>
            <person name="Petersen C."/>
        </authorList>
    </citation>
    <scope>NUCLEOTIDE SEQUENCE</scope>
    <source>
        <strain evidence="3">IBT 35673</strain>
    </source>
</reference>
<evidence type="ECO:0000313" key="3">
    <source>
        <dbReference type="EMBL" id="KAJ5351730.1"/>
    </source>
</evidence>
<dbReference type="AlphaFoldDB" id="A0A9W9UQF5"/>
<proteinExistence type="predicted"/>
<evidence type="ECO:0000256" key="2">
    <source>
        <dbReference type="SAM" id="MobiDB-lite"/>
    </source>
</evidence>
<name>A0A9W9UQF5_PENBR</name>
<dbReference type="EMBL" id="JAPZBQ010000001">
    <property type="protein sequence ID" value="KAJ5351730.1"/>
    <property type="molecule type" value="Genomic_DNA"/>
</dbReference>
<protein>
    <submittedName>
        <fullName evidence="3">Uncharacterized protein</fullName>
    </submittedName>
</protein>